<dbReference type="EMBL" id="CP042476">
    <property type="protein sequence ID" value="QED36545.1"/>
    <property type="molecule type" value="Genomic_DNA"/>
</dbReference>
<dbReference type="EC" id="3.1.3.48" evidence="2"/>
<dbReference type="KEGG" id="anp:FK178_01910"/>
<dbReference type="PANTHER" id="PTHR39181">
    <property type="entry name" value="TYROSINE-PROTEIN PHOSPHATASE YWQE"/>
    <property type="match status" value="1"/>
</dbReference>
<keyword evidence="6" id="KW-1185">Reference proteome</keyword>
<protein>
    <recommendedName>
        <fullName evidence="2">protein-tyrosine-phosphatase</fullName>
        <ecNumber evidence="2">3.1.3.48</ecNumber>
    </recommendedName>
</protein>
<gene>
    <name evidence="5" type="ORF">FK178_01910</name>
</gene>
<dbReference type="InterPro" id="IPR016195">
    <property type="entry name" value="Pol/histidinol_Pase-like"/>
</dbReference>
<dbReference type="Gene3D" id="3.20.20.140">
    <property type="entry name" value="Metal-dependent hydrolases"/>
    <property type="match status" value="1"/>
</dbReference>
<dbReference type="GO" id="GO:0030145">
    <property type="term" value="F:manganese ion binding"/>
    <property type="evidence" value="ECO:0007669"/>
    <property type="project" value="InterPro"/>
</dbReference>
<evidence type="ECO:0000313" key="5">
    <source>
        <dbReference type="EMBL" id="QED36545.1"/>
    </source>
</evidence>
<evidence type="ECO:0000256" key="3">
    <source>
        <dbReference type="ARBA" id="ARBA00022801"/>
    </source>
</evidence>
<reference evidence="5 6" key="1">
    <citation type="submission" date="2019-08" db="EMBL/GenBank/DDBJ databases">
        <title>Antarcticibacterium arcticum sp. nov., a bacterium isolated from marine sediment of the Canadian Beaufort Sea.</title>
        <authorList>
            <person name="Lee Y.M."/>
            <person name="Baek K."/>
            <person name="Lee D.-H."/>
            <person name="Shin S.C."/>
            <person name="Jin Y.K."/>
            <person name="Park Y."/>
        </authorList>
    </citation>
    <scope>NUCLEOTIDE SEQUENCE [LARGE SCALE GENOMIC DNA]</scope>
    <source>
        <strain evidence="5 6">PAMC 28998</strain>
    </source>
</reference>
<comment type="similarity">
    <text evidence="1">Belongs to the metallo-dependent hydrolases superfamily. CpsB/CapC family.</text>
</comment>
<dbReference type="PIRSF" id="PIRSF016557">
    <property type="entry name" value="Caps_synth_CpsB"/>
    <property type="match status" value="1"/>
</dbReference>
<name>A0A5B8YF60_9FLAO</name>
<dbReference type="PANTHER" id="PTHR39181:SF1">
    <property type="entry name" value="TYROSINE-PROTEIN PHOSPHATASE YWQE"/>
    <property type="match status" value="1"/>
</dbReference>
<comment type="catalytic activity">
    <reaction evidence="4">
        <text>O-phospho-L-tyrosyl-[protein] + H2O = L-tyrosyl-[protein] + phosphate</text>
        <dbReference type="Rhea" id="RHEA:10684"/>
        <dbReference type="Rhea" id="RHEA-COMP:10136"/>
        <dbReference type="Rhea" id="RHEA-COMP:20101"/>
        <dbReference type="ChEBI" id="CHEBI:15377"/>
        <dbReference type="ChEBI" id="CHEBI:43474"/>
        <dbReference type="ChEBI" id="CHEBI:46858"/>
        <dbReference type="ChEBI" id="CHEBI:61978"/>
        <dbReference type="EC" id="3.1.3.48"/>
    </reaction>
</comment>
<keyword evidence="3" id="KW-0378">Hydrolase</keyword>
<dbReference type="SUPFAM" id="SSF89550">
    <property type="entry name" value="PHP domain-like"/>
    <property type="match status" value="1"/>
</dbReference>
<evidence type="ECO:0000313" key="6">
    <source>
        <dbReference type="Proteomes" id="UP000321954"/>
    </source>
</evidence>
<evidence type="ECO:0000256" key="1">
    <source>
        <dbReference type="ARBA" id="ARBA00005750"/>
    </source>
</evidence>
<dbReference type="RefSeq" id="WP_146830459.1">
    <property type="nucleotide sequence ID" value="NZ_CP042476.1"/>
</dbReference>
<evidence type="ECO:0000256" key="2">
    <source>
        <dbReference type="ARBA" id="ARBA00013064"/>
    </source>
</evidence>
<dbReference type="OrthoDB" id="9788539at2"/>
<dbReference type="Pfam" id="PF19567">
    <property type="entry name" value="CpsB_CapC"/>
    <property type="match status" value="1"/>
</dbReference>
<sequence>MISIFQKKEFLIDKLQGITDIHNHILPGIDDGAAGIEDSIQLIRRFHSRGISNFICTPHIMNDYYPNTPESIHNALEKVKEALQANPLLKEIKIKAAAEYMMDQSFLELLEKNELLTLKDKYVLVEMSYFQAPINLKEILFKLQTHGYKPVLAHPERYAYYHSKDLRKYEELRNRGCLMQINALSLSPHYGTNMQAIGSKLLEAGMIDFIGSDTHREQHIDKLEMIKLNKRISAELQKVIDKTKAFFKI</sequence>
<dbReference type="AlphaFoldDB" id="A0A5B8YF60"/>
<accession>A0A5B8YF60</accession>
<evidence type="ECO:0000256" key="4">
    <source>
        <dbReference type="ARBA" id="ARBA00051722"/>
    </source>
</evidence>
<proteinExistence type="inferred from homology"/>
<organism evidence="5 6">
    <name type="scientific">Antarcticibacterium arcticum</name>
    <dbReference type="NCBI Taxonomy" id="2585771"/>
    <lineage>
        <taxon>Bacteria</taxon>
        <taxon>Pseudomonadati</taxon>
        <taxon>Bacteroidota</taxon>
        <taxon>Flavobacteriia</taxon>
        <taxon>Flavobacteriales</taxon>
        <taxon>Flavobacteriaceae</taxon>
        <taxon>Antarcticibacterium</taxon>
    </lineage>
</organism>
<dbReference type="InterPro" id="IPR016667">
    <property type="entry name" value="Caps_polysacc_synth_CpsB/CapC"/>
</dbReference>
<dbReference type="Proteomes" id="UP000321954">
    <property type="component" value="Chromosome"/>
</dbReference>
<dbReference type="GO" id="GO:0004725">
    <property type="term" value="F:protein tyrosine phosphatase activity"/>
    <property type="evidence" value="ECO:0007669"/>
    <property type="project" value="UniProtKB-EC"/>
</dbReference>